<dbReference type="AlphaFoldDB" id="A0ABD5PSE8"/>
<sequence length="83" mass="8949">MIPVPLFVPGAPGGPELLIVLFMMFFVLVPIVAIGLVVWILTRDGDDSTGATAPTDGDVAALEQRVAALERRVEHLEADRREP</sequence>
<dbReference type="RefSeq" id="WP_250139878.1">
    <property type="nucleotide sequence ID" value="NZ_JALIQP010000002.1"/>
</dbReference>
<name>A0ABD5PSE8_9EURY</name>
<evidence type="ECO:0000256" key="1">
    <source>
        <dbReference type="SAM" id="Phobius"/>
    </source>
</evidence>
<keyword evidence="3" id="KW-1185">Reference proteome</keyword>
<keyword evidence="1" id="KW-1133">Transmembrane helix</keyword>
<dbReference type="Proteomes" id="UP001595898">
    <property type="component" value="Unassembled WGS sequence"/>
</dbReference>
<evidence type="ECO:0000313" key="3">
    <source>
        <dbReference type="Proteomes" id="UP001595898"/>
    </source>
</evidence>
<dbReference type="EMBL" id="JBHSFA010000007">
    <property type="protein sequence ID" value="MFC4543447.1"/>
    <property type="molecule type" value="Genomic_DNA"/>
</dbReference>
<keyword evidence="1" id="KW-0472">Membrane</keyword>
<keyword evidence="1" id="KW-0812">Transmembrane</keyword>
<gene>
    <name evidence="2" type="ORF">ACFO5R_16065</name>
</gene>
<proteinExistence type="predicted"/>
<feature type="transmembrane region" description="Helical" evidence="1">
    <location>
        <begin position="17"/>
        <end position="41"/>
    </location>
</feature>
<reference evidence="2 3" key="1">
    <citation type="journal article" date="2019" name="Int. J. Syst. Evol. Microbiol.">
        <title>The Global Catalogue of Microorganisms (GCM) 10K type strain sequencing project: providing services to taxonomists for standard genome sequencing and annotation.</title>
        <authorList>
            <consortium name="The Broad Institute Genomics Platform"/>
            <consortium name="The Broad Institute Genome Sequencing Center for Infectious Disease"/>
            <person name="Wu L."/>
            <person name="Ma J."/>
        </authorList>
    </citation>
    <scope>NUCLEOTIDE SEQUENCE [LARGE SCALE GENOMIC DNA]</scope>
    <source>
        <strain evidence="2 3">WLHS5</strain>
    </source>
</reference>
<organism evidence="2 3">
    <name type="scientific">Halosolutus amylolyticus</name>
    <dbReference type="NCBI Taxonomy" id="2932267"/>
    <lineage>
        <taxon>Archaea</taxon>
        <taxon>Methanobacteriati</taxon>
        <taxon>Methanobacteriota</taxon>
        <taxon>Stenosarchaea group</taxon>
        <taxon>Halobacteria</taxon>
        <taxon>Halobacteriales</taxon>
        <taxon>Natrialbaceae</taxon>
        <taxon>Halosolutus</taxon>
    </lineage>
</organism>
<protein>
    <submittedName>
        <fullName evidence="2">Preprotein translocase subunit TatA</fullName>
    </submittedName>
</protein>
<evidence type="ECO:0000313" key="2">
    <source>
        <dbReference type="EMBL" id="MFC4543447.1"/>
    </source>
</evidence>
<accession>A0ABD5PSE8</accession>
<comment type="caution">
    <text evidence="2">The sequence shown here is derived from an EMBL/GenBank/DDBJ whole genome shotgun (WGS) entry which is preliminary data.</text>
</comment>